<evidence type="ECO:0000313" key="2">
    <source>
        <dbReference type="EMBL" id="KAJ1152090.1"/>
    </source>
</evidence>
<sequence>MEGGGAPCPPSNRSSIAHSHTASTEEMGGNGPCRRPAGRSLLYAAPIAISRCALMDSPLGWQQQDQCCPRPSGLPLTASGQMQV</sequence>
<protein>
    <submittedName>
        <fullName evidence="2">Uncharacterized protein</fullName>
    </submittedName>
</protein>
<accession>A0AAV7RMP7</accession>
<dbReference type="AlphaFoldDB" id="A0AAV7RMP7"/>
<reference evidence="2" key="1">
    <citation type="journal article" date="2022" name="bioRxiv">
        <title>Sequencing and chromosome-scale assembly of the giantPleurodeles waltlgenome.</title>
        <authorList>
            <person name="Brown T."/>
            <person name="Elewa A."/>
            <person name="Iarovenko S."/>
            <person name="Subramanian E."/>
            <person name="Araus A.J."/>
            <person name="Petzold A."/>
            <person name="Susuki M."/>
            <person name="Suzuki K.-i.T."/>
            <person name="Hayashi T."/>
            <person name="Toyoda A."/>
            <person name="Oliveira C."/>
            <person name="Osipova E."/>
            <person name="Leigh N.D."/>
            <person name="Simon A."/>
            <person name="Yun M.H."/>
        </authorList>
    </citation>
    <scope>NUCLEOTIDE SEQUENCE</scope>
    <source>
        <strain evidence="2">20211129_DDA</strain>
        <tissue evidence="2">Liver</tissue>
    </source>
</reference>
<dbReference type="Proteomes" id="UP001066276">
    <property type="component" value="Chromosome 5"/>
</dbReference>
<feature type="region of interest" description="Disordered" evidence="1">
    <location>
        <begin position="61"/>
        <end position="84"/>
    </location>
</feature>
<organism evidence="2 3">
    <name type="scientific">Pleurodeles waltl</name>
    <name type="common">Iberian ribbed newt</name>
    <dbReference type="NCBI Taxonomy" id="8319"/>
    <lineage>
        <taxon>Eukaryota</taxon>
        <taxon>Metazoa</taxon>
        <taxon>Chordata</taxon>
        <taxon>Craniata</taxon>
        <taxon>Vertebrata</taxon>
        <taxon>Euteleostomi</taxon>
        <taxon>Amphibia</taxon>
        <taxon>Batrachia</taxon>
        <taxon>Caudata</taxon>
        <taxon>Salamandroidea</taxon>
        <taxon>Salamandridae</taxon>
        <taxon>Pleurodelinae</taxon>
        <taxon>Pleurodeles</taxon>
    </lineage>
</organism>
<proteinExistence type="predicted"/>
<comment type="caution">
    <text evidence="2">The sequence shown here is derived from an EMBL/GenBank/DDBJ whole genome shotgun (WGS) entry which is preliminary data.</text>
</comment>
<name>A0AAV7RMP7_PLEWA</name>
<gene>
    <name evidence="2" type="ORF">NDU88_004867</name>
</gene>
<feature type="compositionally biased region" description="Polar residues" evidence="1">
    <location>
        <begin position="11"/>
        <end position="24"/>
    </location>
</feature>
<evidence type="ECO:0000256" key="1">
    <source>
        <dbReference type="SAM" id="MobiDB-lite"/>
    </source>
</evidence>
<dbReference type="EMBL" id="JANPWB010000009">
    <property type="protein sequence ID" value="KAJ1152090.1"/>
    <property type="molecule type" value="Genomic_DNA"/>
</dbReference>
<feature type="region of interest" description="Disordered" evidence="1">
    <location>
        <begin position="1"/>
        <end position="35"/>
    </location>
</feature>
<evidence type="ECO:0000313" key="3">
    <source>
        <dbReference type="Proteomes" id="UP001066276"/>
    </source>
</evidence>
<keyword evidence="3" id="KW-1185">Reference proteome</keyword>